<dbReference type="GO" id="GO:0008757">
    <property type="term" value="F:S-adenosylmethionine-dependent methyltransferase activity"/>
    <property type="evidence" value="ECO:0007669"/>
    <property type="project" value="InterPro"/>
</dbReference>
<dbReference type="Gene3D" id="3.40.50.150">
    <property type="entry name" value="Vaccinia Virus protein VP39"/>
    <property type="match status" value="1"/>
</dbReference>
<dbReference type="PANTHER" id="PTHR44942:SF4">
    <property type="entry name" value="METHYLTRANSFERASE TYPE 11 DOMAIN-CONTAINING PROTEIN"/>
    <property type="match status" value="1"/>
</dbReference>
<dbReference type="AlphaFoldDB" id="A0A316VD17"/>
<dbReference type="SUPFAM" id="SSF53335">
    <property type="entry name" value="S-adenosyl-L-methionine-dependent methyltransferases"/>
    <property type="match status" value="1"/>
</dbReference>
<dbReference type="PANTHER" id="PTHR44942">
    <property type="entry name" value="METHYLTRANSF_11 DOMAIN-CONTAINING PROTEIN"/>
    <property type="match status" value="1"/>
</dbReference>
<dbReference type="STRING" id="1280837.A0A316VD17"/>
<dbReference type="GO" id="GO:0032259">
    <property type="term" value="P:methylation"/>
    <property type="evidence" value="ECO:0007669"/>
    <property type="project" value="UniProtKB-KW"/>
</dbReference>
<keyword evidence="2 5" id="KW-0489">Methyltransferase</keyword>
<dbReference type="RefSeq" id="XP_025355841.1">
    <property type="nucleotide sequence ID" value="XM_025498768.1"/>
</dbReference>
<feature type="domain" description="Methyltransferase type 11" evidence="4">
    <location>
        <begin position="41"/>
        <end position="147"/>
    </location>
</feature>
<proteinExistence type="inferred from homology"/>
<reference evidence="5 6" key="1">
    <citation type="journal article" date="2018" name="Mol. Biol. Evol.">
        <title>Broad Genomic Sampling Reveals a Smut Pathogenic Ancestry of the Fungal Clade Ustilaginomycotina.</title>
        <authorList>
            <person name="Kijpornyongpan T."/>
            <person name="Mondo S.J."/>
            <person name="Barry K."/>
            <person name="Sandor L."/>
            <person name="Lee J."/>
            <person name="Lipzen A."/>
            <person name="Pangilinan J."/>
            <person name="LaButti K."/>
            <person name="Hainaut M."/>
            <person name="Henrissat B."/>
            <person name="Grigoriev I.V."/>
            <person name="Spatafora J.W."/>
            <person name="Aime M.C."/>
        </authorList>
    </citation>
    <scope>NUCLEOTIDE SEQUENCE [LARGE SCALE GENOMIC DNA]</scope>
    <source>
        <strain evidence="5 6">MCA 3882</strain>
    </source>
</reference>
<evidence type="ECO:0000313" key="5">
    <source>
        <dbReference type="EMBL" id="PWN35539.1"/>
    </source>
</evidence>
<protein>
    <submittedName>
        <fullName evidence="5">S-adenosyl-L-methionine-dependent methyltransferase</fullName>
    </submittedName>
</protein>
<dbReference type="CDD" id="cd02440">
    <property type="entry name" value="AdoMet_MTases"/>
    <property type="match status" value="1"/>
</dbReference>
<dbReference type="InterPro" id="IPR051052">
    <property type="entry name" value="Diverse_substrate_MTase"/>
</dbReference>
<dbReference type="FunCoup" id="A0A316VD17">
    <property type="interactions" value="187"/>
</dbReference>
<accession>A0A316VD17</accession>
<dbReference type="InterPro" id="IPR013216">
    <property type="entry name" value="Methyltransf_11"/>
</dbReference>
<keyword evidence="6" id="KW-1185">Reference proteome</keyword>
<evidence type="ECO:0000256" key="3">
    <source>
        <dbReference type="ARBA" id="ARBA00022679"/>
    </source>
</evidence>
<dbReference type="EMBL" id="KZ819603">
    <property type="protein sequence ID" value="PWN35539.1"/>
    <property type="molecule type" value="Genomic_DNA"/>
</dbReference>
<evidence type="ECO:0000313" key="6">
    <source>
        <dbReference type="Proteomes" id="UP000245771"/>
    </source>
</evidence>
<dbReference type="GeneID" id="37020549"/>
<gene>
    <name evidence="5" type="ORF">FA14DRAFT_160638</name>
</gene>
<dbReference type="Pfam" id="PF08241">
    <property type="entry name" value="Methyltransf_11"/>
    <property type="match status" value="1"/>
</dbReference>
<evidence type="ECO:0000256" key="1">
    <source>
        <dbReference type="ARBA" id="ARBA00008361"/>
    </source>
</evidence>
<comment type="similarity">
    <text evidence="1">Belongs to the methyltransferase superfamily.</text>
</comment>
<evidence type="ECO:0000256" key="2">
    <source>
        <dbReference type="ARBA" id="ARBA00022603"/>
    </source>
</evidence>
<dbReference type="InParanoid" id="A0A316VD17"/>
<sequence length="321" mass="36341">MAAFSDKSFDFKGYQANRPRYPDLLYETVLQFHKGDRETVLDLGTGPGLSLFPFAYQFKHLIGSDPSEGMIGQAEQAWQAWKEDQHDKNKIQAKDAKFIQGSAENLEGIADESIDLITAAQAAHWFDPNKVWPEVYRVLKPNGSVAFWGYGTNYLPRHPSLAGAMRKFMSSTDEDMGRYWPPGRELVEDLLNGFPFPSNSSCMTKWDIDSATRIQHTLSSPGIADLAWTQGKAPEEKFRMELVRSFDDINGYFRTSSALSRYYKAHPEAKGQKPDMIDKHVEKLREAVLQERKGGAQADGLDDDHVRVAWPLGVMMIRKKT</sequence>
<dbReference type="InterPro" id="IPR029063">
    <property type="entry name" value="SAM-dependent_MTases_sf"/>
</dbReference>
<name>A0A316VD17_9BASI</name>
<keyword evidence="3 5" id="KW-0808">Transferase</keyword>
<dbReference type="OrthoDB" id="10027013at2759"/>
<organism evidence="5 6">
    <name type="scientific">Meira miltonrushii</name>
    <dbReference type="NCBI Taxonomy" id="1280837"/>
    <lineage>
        <taxon>Eukaryota</taxon>
        <taxon>Fungi</taxon>
        <taxon>Dikarya</taxon>
        <taxon>Basidiomycota</taxon>
        <taxon>Ustilaginomycotina</taxon>
        <taxon>Exobasidiomycetes</taxon>
        <taxon>Exobasidiales</taxon>
        <taxon>Brachybasidiaceae</taxon>
        <taxon>Meira</taxon>
    </lineage>
</organism>
<evidence type="ECO:0000259" key="4">
    <source>
        <dbReference type="Pfam" id="PF08241"/>
    </source>
</evidence>
<dbReference type="Proteomes" id="UP000245771">
    <property type="component" value="Unassembled WGS sequence"/>
</dbReference>